<feature type="transmembrane region" description="Helical" evidence="1">
    <location>
        <begin position="34"/>
        <end position="52"/>
    </location>
</feature>
<reference evidence="2" key="2">
    <citation type="submission" date="2016-06" db="EMBL/GenBank/DDBJ databases">
        <authorList>
            <person name="Kjaerup R.B."/>
            <person name="Dalgaard T.S."/>
            <person name="Juul-Madsen H.R."/>
        </authorList>
    </citation>
    <scope>NUCLEOTIDE SEQUENCE</scope>
</reference>
<dbReference type="Proteomes" id="UP000223173">
    <property type="component" value="Segment"/>
</dbReference>
<gene>
    <name evidence="2" type="primary">SIFV2_gp69</name>
</gene>
<keyword evidence="1" id="KW-1133">Transmembrane helix</keyword>
<organism evidence="2">
    <name type="scientific">Sulfolobus islandicus filamentous virus 2</name>
    <dbReference type="NCBI Taxonomy" id="1902331"/>
    <lineage>
        <taxon>Viruses</taxon>
        <taxon>Adnaviria</taxon>
        <taxon>Zilligvirae</taxon>
        <taxon>Taleaviricota</taxon>
        <taxon>Tokiviricetes</taxon>
        <taxon>Ligamenvirales</taxon>
        <taxon>Lipothrixviridae</taxon>
        <taxon>Betalipothrixvirus</taxon>
        <taxon>Betalipothrixvirus hveragerdiense</taxon>
        <taxon>Sulfolobus islandicus filamentous virus</taxon>
    </lineage>
</organism>
<reference evidence="2" key="1">
    <citation type="journal article" date="2014" name="Mol. Microbiol.">
        <title>Inter-viral conflicts that exploit host CRISPR immune systems of Sulfolobus.</title>
        <authorList>
            <person name="Erdmann S."/>
            <person name="Le Moine Bauer S."/>
            <person name="Garrett R.A."/>
        </authorList>
    </citation>
    <scope>NUCLEOTIDE SEQUENCE [LARGE SCALE GENOMIC DNA]</scope>
</reference>
<sequence length="60" mass="7012">MNYFSVIMYLINAVIFTFMLFLTFVNPSLLNNQYWVYILIGFFTAIVFHSGYQAGKGDEK</sequence>
<evidence type="ECO:0000256" key="1">
    <source>
        <dbReference type="SAM" id="Phobius"/>
    </source>
</evidence>
<evidence type="ECO:0000313" key="2">
    <source>
        <dbReference type="EMBL" id="AOS58424.1"/>
    </source>
</evidence>
<name>A0A1D8BJC8_SIFV</name>
<keyword evidence="1" id="KW-0472">Membrane</keyword>
<dbReference type="EMBL" id="KX467643">
    <property type="protein sequence ID" value="AOS58424.1"/>
    <property type="molecule type" value="Genomic_DNA"/>
</dbReference>
<accession>A0A1D8BJC8</accession>
<proteinExistence type="predicted"/>
<keyword evidence="1" id="KW-0812">Transmembrane</keyword>
<feature type="transmembrane region" description="Helical" evidence="1">
    <location>
        <begin position="6"/>
        <end position="25"/>
    </location>
</feature>
<protein>
    <submittedName>
        <fullName evidence="2">Conserved lipothrixviral protein</fullName>
    </submittedName>
</protein>